<sequence length="40" mass="4630">MKWSDRKIFKKSGTFVFSSSVKGALTAYNELKARVNKHLR</sequence>
<proteinExistence type="predicted"/>
<evidence type="ECO:0000313" key="1">
    <source>
        <dbReference type="EMBL" id="SIS89261.1"/>
    </source>
</evidence>
<reference evidence="1 2" key="1">
    <citation type="submission" date="2017-01" db="EMBL/GenBank/DDBJ databases">
        <authorList>
            <person name="Varghese N."/>
            <person name="Submissions S."/>
        </authorList>
    </citation>
    <scope>NUCLEOTIDE SEQUENCE [LARGE SCALE GENOMIC DNA]</scope>
    <source>
        <strain evidence="1 2">DSM 2061</strain>
    </source>
</reference>
<evidence type="ECO:0000313" key="2">
    <source>
        <dbReference type="Proteomes" id="UP000185728"/>
    </source>
</evidence>
<name>A0ABY1L203_9FLAO</name>
<keyword evidence="2" id="KW-1185">Reference proteome</keyword>
<protein>
    <submittedName>
        <fullName evidence="1">Uncharacterized protein</fullName>
    </submittedName>
</protein>
<organism evidence="1 2">
    <name type="scientific">Zobellia uliginosa</name>
    <dbReference type="NCBI Taxonomy" id="143224"/>
    <lineage>
        <taxon>Bacteria</taxon>
        <taxon>Pseudomonadati</taxon>
        <taxon>Bacteroidota</taxon>
        <taxon>Flavobacteriia</taxon>
        <taxon>Flavobacteriales</taxon>
        <taxon>Flavobacteriaceae</taxon>
        <taxon>Zobellia</taxon>
    </lineage>
</organism>
<gene>
    <name evidence="1" type="ORF">SAMN05421766_104683</name>
</gene>
<comment type="caution">
    <text evidence="1">The sequence shown here is derived from an EMBL/GenBank/DDBJ whole genome shotgun (WGS) entry which is preliminary data.</text>
</comment>
<accession>A0ABY1L203</accession>
<dbReference type="Proteomes" id="UP000185728">
    <property type="component" value="Unassembled WGS sequence"/>
</dbReference>
<dbReference type="EMBL" id="FTOB01000004">
    <property type="protein sequence ID" value="SIS89261.1"/>
    <property type="molecule type" value="Genomic_DNA"/>
</dbReference>